<evidence type="ECO:0000256" key="8">
    <source>
        <dbReference type="ARBA" id="ARBA00023136"/>
    </source>
</evidence>
<dbReference type="GO" id="GO:0048219">
    <property type="term" value="P:inter-Golgi cisterna vesicle-mediated transport"/>
    <property type="evidence" value="ECO:0007669"/>
    <property type="project" value="TreeGrafter"/>
</dbReference>
<keyword evidence="6 9" id="KW-1133">Transmembrane helix</keyword>
<name>A0A8S1PR58_9CILI</name>
<dbReference type="GO" id="GO:0006888">
    <property type="term" value="P:endoplasmic reticulum to Golgi vesicle-mediated transport"/>
    <property type="evidence" value="ECO:0007669"/>
    <property type="project" value="InterPro"/>
</dbReference>
<dbReference type="AlphaFoldDB" id="A0A8S1PR58"/>
<gene>
    <name evidence="10" type="ORF">PSON_ATCC_30995.1.T0850106</name>
</gene>
<evidence type="ECO:0000313" key="10">
    <source>
        <dbReference type="EMBL" id="CAD8105797.1"/>
    </source>
</evidence>
<comment type="subcellular location">
    <subcellularLocation>
        <location evidence="1">Golgi apparatus membrane</location>
        <topology evidence="1">Single-pass type IV membrane protein</topology>
    </subcellularLocation>
</comment>
<dbReference type="GO" id="GO:0005801">
    <property type="term" value="C:cis-Golgi network"/>
    <property type="evidence" value="ECO:0007669"/>
    <property type="project" value="InterPro"/>
</dbReference>
<dbReference type="GO" id="GO:0015031">
    <property type="term" value="P:protein transport"/>
    <property type="evidence" value="ECO:0007669"/>
    <property type="project" value="UniProtKB-KW"/>
</dbReference>
<comment type="similarity">
    <text evidence="2">Belongs to the GOSR1 family.</text>
</comment>
<dbReference type="GO" id="GO:0005484">
    <property type="term" value="F:SNAP receptor activity"/>
    <property type="evidence" value="ECO:0007669"/>
    <property type="project" value="TreeGrafter"/>
</dbReference>
<evidence type="ECO:0000256" key="7">
    <source>
        <dbReference type="ARBA" id="ARBA00023034"/>
    </source>
</evidence>
<dbReference type="OrthoDB" id="295583at2759"/>
<reference evidence="10" key="1">
    <citation type="submission" date="2021-01" db="EMBL/GenBank/DDBJ databases">
        <authorList>
            <consortium name="Genoscope - CEA"/>
            <person name="William W."/>
        </authorList>
    </citation>
    <scope>NUCLEOTIDE SEQUENCE</scope>
</reference>
<keyword evidence="5" id="KW-0653">Protein transport</keyword>
<dbReference type="PANTHER" id="PTHR21094:SF2">
    <property type="entry name" value="GOLGI SNAP RECEPTOR COMPLEX MEMBER 1"/>
    <property type="match status" value="1"/>
</dbReference>
<dbReference type="PANTHER" id="PTHR21094">
    <property type="entry name" value="GOS-28 SNARE- RELATED"/>
    <property type="match status" value="1"/>
</dbReference>
<protein>
    <submittedName>
        <fullName evidence="10">Uncharacterized protein</fullName>
    </submittedName>
</protein>
<dbReference type="GO" id="GO:0005797">
    <property type="term" value="C:Golgi medial cisterna"/>
    <property type="evidence" value="ECO:0007669"/>
    <property type="project" value="TreeGrafter"/>
</dbReference>
<comment type="caution">
    <text evidence="10">The sequence shown here is derived from an EMBL/GenBank/DDBJ whole genome shotgun (WGS) entry which is preliminary data.</text>
</comment>
<sequence>MNKDQDDQERQPILIEKQYNQYFDWETFKKQYYQQENVLQTSLKSLNELHSEISRKLIQLDKSDPICEEDEQDNRKQFQSIDIRKYQDQFDDLNLIMSTMSRMLNEYTISPEEVQSKLKNNMLKRFKEIHQEHEKELFKLKQAMKTNIQKYELFKEAIKNPSLSGNNKYKRDYQINDFLSRGVNQASHVLDIASTIHSSLSDQNYRVSSIQNKVTEYMGQFEGINQLINGIRYHQNKGQFILMGLIVLLVVIILFKFI</sequence>
<accession>A0A8S1PR58</accession>
<evidence type="ECO:0000256" key="9">
    <source>
        <dbReference type="SAM" id="Phobius"/>
    </source>
</evidence>
<dbReference type="GO" id="GO:0006906">
    <property type="term" value="P:vesicle fusion"/>
    <property type="evidence" value="ECO:0007669"/>
    <property type="project" value="TreeGrafter"/>
</dbReference>
<evidence type="ECO:0000256" key="5">
    <source>
        <dbReference type="ARBA" id="ARBA00022927"/>
    </source>
</evidence>
<proteinExistence type="inferred from homology"/>
<dbReference type="Proteomes" id="UP000692954">
    <property type="component" value="Unassembled WGS sequence"/>
</dbReference>
<evidence type="ECO:0000256" key="6">
    <source>
        <dbReference type="ARBA" id="ARBA00022989"/>
    </source>
</evidence>
<feature type="transmembrane region" description="Helical" evidence="9">
    <location>
        <begin position="240"/>
        <end position="257"/>
    </location>
</feature>
<dbReference type="GO" id="GO:0031201">
    <property type="term" value="C:SNARE complex"/>
    <property type="evidence" value="ECO:0007669"/>
    <property type="project" value="TreeGrafter"/>
</dbReference>
<keyword evidence="11" id="KW-1185">Reference proteome</keyword>
<dbReference type="InterPro" id="IPR023601">
    <property type="entry name" value="Golgi_SNAP_su1"/>
</dbReference>
<keyword evidence="4 9" id="KW-0812">Transmembrane</keyword>
<keyword evidence="7" id="KW-0333">Golgi apparatus</keyword>
<keyword evidence="3" id="KW-0813">Transport</keyword>
<organism evidence="10 11">
    <name type="scientific">Paramecium sonneborni</name>
    <dbReference type="NCBI Taxonomy" id="65129"/>
    <lineage>
        <taxon>Eukaryota</taxon>
        <taxon>Sar</taxon>
        <taxon>Alveolata</taxon>
        <taxon>Ciliophora</taxon>
        <taxon>Intramacronucleata</taxon>
        <taxon>Oligohymenophorea</taxon>
        <taxon>Peniculida</taxon>
        <taxon>Parameciidae</taxon>
        <taxon>Paramecium</taxon>
    </lineage>
</organism>
<evidence type="ECO:0000256" key="1">
    <source>
        <dbReference type="ARBA" id="ARBA00004409"/>
    </source>
</evidence>
<evidence type="ECO:0000256" key="2">
    <source>
        <dbReference type="ARBA" id="ARBA00008473"/>
    </source>
</evidence>
<dbReference type="GO" id="GO:0000139">
    <property type="term" value="C:Golgi membrane"/>
    <property type="evidence" value="ECO:0007669"/>
    <property type="project" value="UniProtKB-SubCell"/>
</dbReference>
<dbReference type="EMBL" id="CAJJDN010000085">
    <property type="protein sequence ID" value="CAD8105797.1"/>
    <property type="molecule type" value="Genomic_DNA"/>
</dbReference>
<keyword evidence="8 9" id="KW-0472">Membrane</keyword>
<evidence type="ECO:0000256" key="3">
    <source>
        <dbReference type="ARBA" id="ARBA00022448"/>
    </source>
</evidence>
<evidence type="ECO:0000256" key="4">
    <source>
        <dbReference type="ARBA" id="ARBA00022692"/>
    </source>
</evidence>
<evidence type="ECO:0000313" key="11">
    <source>
        <dbReference type="Proteomes" id="UP000692954"/>
    </source>
</evidence>